<dbReference type="Pfam" id="PF05175">
    <property type="entry name" value="MTS"/>
    <property type="match status" value="1"/>
</dbReference>
<dbReference type="Gene3D" id="3.40.50.150">
    <property type="entry name" value="Vaccinia Virus protein VP39"/>
    <property type="match status" value="1"/>
</dbReference>
<dbReference type="SUPFAM" id="SSF53335">
    <property type="entry name" value="S-adenosyl-L-methionine-dependent methyltransferases"/>
    <property type="match status" value="1"/>
</dbReference>
<dbReference type="GO" id="GO:0008168">
    <property type="term" value="F:methyltransferase activity"/>
    <property type="evidence" value="ECO:0007669"/>
    <property type="project" value="InterPro"/>
</dbReference>
<dbReference type="InterPro" id="IPR050210">
    <property type="entry name" value="tRNA_Adenine-N(6)_MTase"/>
</dbReference>
<dbReference type="Proteomes" id="UP001139179">
    <property type="component" value="Unassembled WGS sequence"/>
</dbReference>
<dbReference type="AlphaFoldDB" id="A0A9X2DSA0"/>
<sequence>MDLLQGERWDYIAGTELRVIQSPDVFSFSIDAILLGRFVNVPIQKGRILDLCTGNGVIPLVMATRSKAEIIGVELQARLADMARRTVEANQFSSRVDIVEADIKQLPQDVRRGSFDVVTCNPPYFQTATIAERNLNPHLAIARHEIHCTLEDVIRACSECVRQKGKVALVHRPERLGDLITLMRAYRIEPKRMQLIYPKVGKEANMVLLEGIKDGRAGMNCLPPLTVYNEKGEYSAAFRAVYENSADQQQSVRKDNYDAAAK</sequence>
<proteinExistence type="predicted"/>
<feature type="domain" description="Methyltransferase small" evidence="1">
    <location>
        <begin position="17"/>
        <end position="129"/>
    </location>
</feature>
<dbReference type="CDD" id="cd02440">
    <property type="entry name" value="AdoMet_MTases"/>
    <property type="match status" value="1"/>
</dbReference>
<evidence type="ECO:0000259" key="1">
    <source>
        <dbReference type="Pfam" id="PF05175"/>
    </source>
</evidence>
<protein>
    <submittedName>
        <fullName evidence="2">tRNA1(Val) (Adenine(37)-N6)-methyltransferase</fullName>
    </submittedName>
</protein>
<gene>
    <name evidence="2" type="ORF">M3202_17050</name>
</gene>
<evidence type="ECO:0000313" key="2">
    <source>
        <dbReference type="EMBL" id="MCM3715771.1"/>
    </source>
</evidence>
<dbReference type="RefSeq" id="WP_251224477.1">
    <property type="nucleotide sequence ID" value="NZ_JAMBOL010000021.1"/>
</dbReference>
<reference evidence="2" key="1">
    <citation type="submission" date="2022-05" db="EMBL/GenBank/DDBJ databases">
        <title>Comparative Genomics of Spacecraft Associated Microbes.</title>
        <authorList>
            <person name="Tran M.T."/>
            <person name="Wright A."/>
            <person name="Seuylemezian A."/>
            <person name="Eisen J."/>
            <person name="Coil D."/>
        </authorList>
    </citation>
    <scope>NUCLEOTIDE SEQUENCE</scope>
    <source>
        <strain evidence="2">214.1.1</strain>
    </source>
</reference>
<keyword evidence="3" id="KW-1185">Reference proteome</keyword>
<dbReference type="PANTHER" id="PTHR47739:SF1">
    <property type="entry name" value="TRNA1(VAL) (ADENINE(37)-N6)-METHYLTRANSFERASE"/>
    <property type="match status" value="1"/>
</dbReference>
<accession>A0A9X2DSA0</accession>
<name>A0A9X2DSA0_9BACI</name>
<evidence type="ECO:0000313" key="3">
    <source>
        <dbReference type="Proteomes" id="UP001139179"/>
    </source>
</evidence>
<organism evidence="2 3">
    <name type="scientific">Halalkalibacter oceani</name>
    <dbReference type="NCBI Taxonomy" id="1653776"/>
    <lineage>
        <taxon>Bacteria</taxon>
        <taxon>Bacillati</taxon>
        <taxon>Bacillota</taxon>
        <taxon>Bacilli</taxon>
        <taxon>Bacillales</taxon>
        <taxon>Bacillaceae</taxon>
        <taxon>Halalkalibacter</taxon>
    </lineage>
</organism>
<dbReference type="EMBL" id="JAMBOL010000021">
    <property type="protein sequence ID" value="MCM3715771.1"/>
    <property type="molecule type" value="Genomic_DNA"/>
</dbReference>
<comment type="caution">
    <text evidence="2">The sequence shown here is derived from an EMBL/GenBank/DDBJ whole genome shotgun (WGS) entry which is preliminary data.</text>
</comment>
<dbReference type="PANTHER" id="PTHR47739">
    <property type="entry name" value="TRNA1(VAL) (ADENINE(37)-N6)-METHYLTRANSFERASE"/>
    <property type="match status" value="1"/>
</dbReference>
<dbReference type="InterPro" id="IPR007848">
    <property type="entry name" value="Small_mtfrase_dom"/>
</dbReference>
<dbReference type="InterPro" id="IPR029063">
    <property type="entry name" value="SAM-dependent_MTases_sf"/>
</dbReference>